<evidence type="ECO:0000256" key="5">
    <source>
        <dbReference type="ARBA" id="ARBA00023277"/>
    </source>
</evidence>
<dbReference type="GO" id="GO:0045493">
    <property type="term" value="P:xylan catabolic process"/>
    <property type="evidence" value="ECO:0007669"/>
    <property type="project" value="UniProtKB-KW"/>
</dbReference>
<dbReference type="EC" id="3.2.1.55" evidence="9"/>
<dbReference type="SUPFAM" id="SSF75005">
    <property type="entry name" value="Arabinanase/levansucrase/invertase"/>
    <property type="match status" value="1"/>
</dbReference>
<feature type="region of interest" description="Disordered" evidence="7">
    <location>
        <begin position="33"/>
        <end position="55"/>
    </location>
</feature>
<reference evidence="9 10" key="1">
    <citation type="submission" date="2011-01" db="EMBL/GenBank/DDBJ databases">
        <title>Whole genome sequence of Amphibacillus xylinus NBRC 15112.</title>
        <authorList>
            <person name="Nakazawa H."/>
            <person name="Katano Y."/>
            <person name="Nakamura S."/>
            <person name="Sasagawa M."/>
            <person name="Fukada J."/>
            <person name="Arai T."/>
            <person name="Sasakura N."/>
            <person name="Mochizuki D."/>
            <person name="Hosoyama A."/>
            <person name="Harada K."/>
            <person name="Horikawa H."/>
            <person name="Kato Y."/>
            <person name="Harada T."/>
            <person name="Sasaki K."/>
            <person name="Sekiguchi M."/>
            <person name="Hodoyama M."/>
            <person name="Nishiko R."/>
            <person name="Narita H."/>
            <person name="Hanamaki A."/>
            <person name="Hata C."/>
            <person name="Konno Y."/>
            <person name="Niimura Y."/>
            <person name="Yamazaki S."/>
            <person name="Fujita N."/>
        </authorList>
    </citation>
    <scope>NUCLEOTIDE SEQUENCE [LARGE SCALE GENOMIC DNA]</scope>
    <source>
        <strain evidence="10">ATCC 51415 / DSM 6626 / JCM 7361 / LMG 17667 / NBRC 15112 / Ep01</strain>
    </source>
</reference>
<dbReference type="InterPro" id="IPR008979">
    <property type="entry name" value="Galactose-bd-like_sf"/>
</dbReference>
<dbReference type="GO" id="GO:0046556">
    <property type="term" value="F:alpha-L-arabinofuranosidase activity"/>
    <property type="evidence" value="ECO:0007669"/>
    <property type="project" value="UniProtKB-EC"/>
</dbReference>
<dbReference type="InterPro" id="IPR006710">
    <property type="entry name" value="Glyco_hydro_43"/>
</dbReference>
<name>K0J6V0_AMPXN</name>
<feature type="domain" description="CBM6" evidence="8">
    <location>
        <begin position="741"/>
        <end position="872"/>
    </location>
</feature>
<dbReference type="GO" id="GO:0030246">
    <property type="term" value="F:carbohydrate binding"/>
    <property type="evidence" value="ECO:0007669"/>
    <property type="project" value="InterPro"/>
</dbReference>
<dbReference type="Proteomes" id="UP000006294">
    <property type="component" value="Chromosome"/>
</dbReference>
<evidence type="ECO:0000256" key="3">
    <source>
        <dbReference type="ARBA" id="ARBA00022729"/>
    </source>
</evidence>
<dbReference type="KEGG" id="axl:AXY_07660"/>
<keyword evidence="2" id="KW-0858">Xylan degradation</keyword>
<dbReference type="HOGENOM" id="CLU_016001_0_0_9"/>
<dbReference type="SUPFAM" id="SSF49785">
    <property type="entry name" value="Galactose-binding domain-like"/>
    <property type="match status" value="3"/>
</dbReference>
<gene>
    <name evidence="9" type="ordered locus">AXY_07660</name>
</gene>
<dbReference type="InterPro" id="IPR003305">
    <property type="entry name" value="CenC_carb-bd"/>
</dbReference>
<dbReference type="InterPro" id="IPR006584">
    <property type="entry name" value="Cellulose-bd_IV"/>
</dbReference>
<evidence type="ECO:0000313" key="10">
    <source>
        <dbReference type="Proteomes" id="UP000006294"/>
    </source>
</evidence>
<dbReference type="InterPro" id="IPR052176">
    <property type="entry name" value="Glycosyl_Hydrlase_43_Enz"/>
</dbReference>
<dbReference type="PROSITE" id="PS51175">
    <property type="entry name" value="CBM6"/>
    <property type="match status" value="1"/>
</dbReference>
<feature type="compositionally biased region" description="Acidic residues" evidence="7">
    <location>
        <begin position="34"/>
        <end position="55"/>
    </location>
</feature>
<dbReference type="AlphaFoldDB" id="K0J6V0"/>
<keyword evidence="5" id="KW-0119">Carbohydrate metabolism</keyword>
<evidence type="ECO:0000313" key="9">
    <source>
        <dbReference type="EMBL" id="BAM46898.1"/>
    </source>
</evidence>
<keyword evidence="6 9" id="KW-0326">Glycosidase</keyword>
<dbReference type="SMART" id="SM00606">
    <property type="entry name" value="CBD_IV"/>
    <property type="match status" value="1"/>
</dbReference>
<dbReference type="eggNOG" id="COG3507">
    <property type="taxonomic scope" value="Bacteria"/>
</dbReference>
<evidence type="ECO:0000256" key="7">
    <source>
        <dbReference type="SAM" id="MobiDB-lite"/>
    </source>
</evidence>
<dbReference type="Gene3D" id="2.60.120.260">
    <property type="entry name" value="Galactose-binding domain-like"/>
    <property type="match status" value="3"/>
</dbReference>
<sequence length="875" mass="96234">MILNNRQKIMGTIIALLAIIVIVVFAINSGDSTPDVDDEVAGEPEVEEVETDEEMTPTVVNKELIENGGFEEGESPWLNYRSAQIEVTDEEAHSGSHSLLVTDRVATVDGPQQHITEKVRAGGTYEFSAMVKYVDGPDQKGFNFNIQNGPSWENIDVMASSTIKKGEWGLIEGTYTIPEDADLSQNFIFIETTYANPADPETDLMDFYVDDVSFVDISERPNLLKNSDFEDGLEPWTNYGDASIEVTDKESYSGANSLFISDRQLTTNGPKQDITGMIETETNYEFSAWIKYTDGPDEKEFNYNIQHGSSWEGIEVMASSTITKGEWGLIEGTYTVPEDADLSETFIFLETSYVDPADPEVDLMDFYVDNVTFGKSLRAAPKGEEHGAIHEGTDAVAKLPGKHNPLISHKFGADPNVLAYDGRVYVYLTNDEYEYDALGNVIDNTYAGINTITVISSEDMVNWTDHGAVPVAGPNGKAQWAVNSWAVAVGVKEIDGQDKFFMYFSNNGSGIGVLQADSPLGPWEDPIGRPLIDGRTPGTEGVLWIFDPDILIDDNGDGYLYYGGGVPSNGGEPTQEQAERPQTARVIKLSDDMIATVGEAQLIDSPFHFESSGIHKYNGKYYYTYSTNFSGDRGEDDPGYADIAYMMSDHPMGPFTYQGVALRNGFEFFGVGGNNHQDFFEFNGHSYVAYHAQTLGDALGTVQGYRSPHINKLEYDENGRIIDIIANMDGVEQLTNLNPYQRVEAETIAWSAGIKTEESEAPGSILDELNLHVTDIHNGNWVAVSQVDFGENGAKSFKANVAATVGGAIEVRLGSTDGELIGTLEVSPTGGEQEWEVMETDVTSVSGVHDVYFIFTGQGEEHLFNFDYWTFTEAN</sequence>
<keyword evidence="10" id="KW-1185">Reference proteome</keyword>
<dbReference type="PATRIC" id="fig|698758.3.peg.762"/>
<dbReference type="InterPro" id="IPR023296">
    <property type="entry name" value="Glyco_hydro_beta-prop_sf"/>
</dbReference>
<dbReference type="Gene3D" id="2.115.10.20">
    <property type="entry name" value="Glycosyl hydrolase domain, family 43"/>
    <property type="match status" value="1"/>
</dbReference>
<dbReference type="EMBL" id="AP012050">
    <property type="protein sequence ID" value="BAM46898.1"/>
    <property type="molecule type" value="Genomic_DNA"/>
</dbReference>
<dbReference type="InterPro" id="IPR005084">
    <property type="entry name" value="CBM6"/>
</dbReference>
<evidence type="ECO:0000256" key="1">
    <source>
        <dbReference type="ARBA" id="ARBA00009865"/>
    </source>
</evidence>
<dbReference type="Pfam" id="PF03422">
    <property type="entry name" value="CBM_6"/>
    <property type="match status" value="1"/>
</dbReference>
<proteinExistence type="inferred from homology"/>
<dbReference type="CDD" id="cd09003">
    <property type="entry name" value="GH43_XynD-like"/>
    <property type="match status" value="1"/>
</dbReference>
<evidence type="ECO:0000256" key="4">
    <source>
        <dbReference type="ARBA" id="ARBA00022801"/>
    </source>
</evidence>
<dbReference type="CDD" id="cd04084">
    <property type="entry name" value="CBM6_xylanase-like"/>
    <property type="match status" value="1"/>
</dbReference>
<evidence type="ECO:0000256" key="6">
    <source>
        <dbReference type="ARBA" id="ARBA00023295"/>
    </source>
</evidence>
<keyword evidence="4 9" id="KW-0378">Hydrolase</keyword>
<dbReference type="PANTHER" id="PTHR43772">
    <property type="entry name" value="ENDO-1,4-BETA-XYLANASE"/>
    <property type="match status" value="1"/>
</dbReference>
<organism evidence="9 10">
    <name type="scientific">Amphibacillus xylanus (strain ATCC 51415 / DSM 6626 / JCM 7361 / LMG 17667 / NBRC 15112 / Ep01)</name>
    <dbReference type="NCBI Taxonomy" id="698758"/>
    <lineage>
        <taxon>Bacteria</taxon>
        <taxon>Bacillati</taxon>
        <taxon>Bacillota</taxon>
        <taxon>Bacilli</taxon>
        <taxon>Bacillales</taxon>
        <taxon>Bacillaceae</taxon>
        <taxon>Amphibacillus</taxon>
    </lineage>
</organism>
<dbReference type="Pfam" id="PF02018">
    <property type="entry name" value="CBM_4_9"/>
    <property type="match status" value="2"/>
</dbReference>
<accession>K0J6V0</accession>
<comment type="similarity">
    <text evidence="1">Belongs to the glycosyl hydrolase 43 family.</text>
</comment>
<keyword evidence="3" id="KW-0732">Signal</keyword>
<dbReference type="OrthoDB" id="9801455at2"/>
<dbReference type="Pfam" id="PF04616">
    <property type="entry name" value="Glyco_hydro_43"/>
    <property type="match status" value="1"/>
</dbReference>
<evidence type="ECO:0000259" key="8">
    <source>
        <dbReference type="PROSITE" id="PS51175"/>
    </source>
</evidence>
<protein>
    <submittedName>
        <fullName evidence="9">Arabinoxylan arabinofuranohydrolase</fullName>
        <ecNumber evidence="9">3.2.1.55</ecNumber>
    </submittedName>
</protein>
<evidence type="ECO:0000256" key="2">
    <source>
        <dbReference type="ARBA" id="ARBA00022651"/>
    </source>
</evidence>
<keyword evidence="2" id="KW-0624">Polysaccharide degradation</keyword>
<dbReference type="STRING" id="698758.AXY_07660"/>
<dbReference type="PANTHER" id="PTHR43772:SF2">
    <property type="entry name" value="PUTATIVE (AFU_ORTHOLOGUE AFUA_2G04480)-RELATED"/>
    <property type="match status" value="1"/>
</dbReference>